<keyword evidence="8 9" id="KW-0472">Membrane</keyword>
<dbReference type="Gene3D" id="1.20.1530.20">
    <property type="match status" value="1"/>
</dbReference>
<feature type="transmembrane region" description="Helical" evidence="9">
    <location>
        <begin position="355"/>
        <end position="375"/>
    </location>
</feature>
<evidence type="ECO:0000313" key="11">
    <source>
        <dbReference type="EMBL" id="QID17474.1"/>
    </source>
</evidence>
<feature type="transmembrane region" description="Helical" evidence="9">
    <location>
        <begin position="194"/>
        <end position="216"/>
    </location>
</feature>
<proteinExistence type="predicted"/>
<feature type="domain" description="Cation/H+ exchanger transmembrane" evidence="10">
    <location>
        <begin position="13"/>
        <end position="410"/>
    </location>
</feature>
<evidence type="ECO:0000256" key="3">
    <source>
        <dbReference type="ARBA" id="ARBA00022449"/>
    </source>
</evidence>
<protein>
    <submittedName>
        <fullName evidence="11">Sodium:proton antiporter</fullName>
    </submittedName>
</protein>
<evidence type="ECO:0000256" key="8">
    <source>
        <dbReference type="ARBA" id="ARBA00023136"/>
    </source>
</evidence>
<keyword evidence="7" id="KW-0406">Ion transport</keyword>
<keyword evidence="3" id="KW-0050">Antiport</keyword>
<evidence type="ECO:0000259" key="10">
    <source>
        <dbReference type="Pfam" id="PF00999"/>
    </source>
</evidence>
<organism evidence="11 12">
    <name type="scientific">Nitrogeniibacter mangrovi</name>
    <dbReference type="NCBI Taxonomy" id="2016596"/>
    <lineage>
        <taxon>Bacteria</taxon>
        <taxon>Pseudomonadati</taxon>
        <taxon>Pseudomonadota</taxon>
        <taxon>Betaproteobacteria</taxon>
        <taxon>Rhodocyclales</taxon>
        <taxon>Zoogloeaceae</taxon>
        <taxon>Nitrogeniibacter</taxon>
    </lineage>
</organism>
<feature type="transmembrane region" description="Helical" evidence="9">
    <location>
        <begin position="6"/>
        <end position="25"/>
    </location>
</feature>
<keyword evidence="6 9" id="KW-1133">Transmembrane helix</keyword>
<dbReference type="EMBL" id="CP048836">
    <property type="protein sequence ID" value="QID17474.1"/>
    <property type="molecule type" value="Genomic_DNA"/>
</dbReference>
<feature type="transmembrane region" description="Helical" evidence="9">
    <location>
        <begin position="98"/>
        <end position="129"/>
    </location>
</feature>
<feature type="transmembrane region" description="Helical" evidence="9">
    <location>
        <begin position="236"/>
        <end position="262"/>
    </location>
</feature>
<feature type="transmembrane region" description="Helical" evidence="9">
    <location>
        <begin position="32"/>
        <end position="52"/>
    </location>
</feature>
<dbReference type="AlphaFoldDB" id="A0A6C1B5G5"/>
<evidence type="ECO:0000256" key="4">
    <source>
        <dbReference type="ARBA" id="ARBA00022475"/>
    </source>
</evidence>
<feature type="transmembrane region" description="Helical" evidence="9">
    <location>
        <begin position="165"/>
        <end position="182"/>
    </location>
</feature>
<keyword evidence="2" id="KW-0813">Transport</keyword>
<dbReference type="GO" id="GO:0005886">
    <property type="term" value="C:plasma membrane"/>
    <property type="evidence" value="ECO:0007669"/>
    <property type="project" value="UniProtKB-SubCell"/>
</dbReference>
<dbReference type="Pfam" id="PF00999">
    <property type="entry name" value="Na_H_Exchanger"/>
    <property type="match status" value="1"/>
</dbReference>
<dbReference type="KEGG" id="azq:G3580_07345"/>
<evidence type="ECO:0000313" key="12">
    <source>
        <dbReference type="Proteomes" id="UP000501991"/>
    </source>
</evidence>
<dbReference type="PANTHER" id="PTHR32507:SF8">
    <property type="entry name" value="CNH1P"/>
    <property type="match status" value="1"/>
</dbReference>
<dbReference type="GO" id="GO:1902600">
    <property type="term" value="P:proton transmembrane transport"/>
    <property type="evidence" value="ECO:0007669"/>
    <property type="project" value="InterPro"/>
</dbReference>
<feature type="transmembrane region" description="Helical" evidence="9">
    <location>
        <begin position="323"/>
        <end position="343"/>
    </location>
</feature>
<dbReference type="RefSeq" id="WP_173764638.1">
    <property type="nucleotide sequence ID" value="NZ_CP048836.1"/>
</dbReference>
<dbReference type="Proteomes" id="UP000501991">
    <property type="component" value="Chromosome"/>
</dbReference>
<evidence type="ECO:0000256" key="2">
    <source>
        <dbReference type="ARBA" id="ARBA00022448"/>
    </source>
</evidence>
<dbReference type="PANTHER" id="PTHR32507">
    <property type="entry name" value="NA(+)/H(+) ANTIPORTER 1"/>
    <property type="match status" value="1"/>
</dbReference>
<accession>A0A6C1B5G5</accession>
<sequence>MDATGWYLLVGTVLFSMGLLAARISGMAMTSAMFYLAVGVLIGPTAFGLFHFNPLKSAAWLEVITEIAVLVSLYACGLKLKVPLRSRLWHIPLRLATISMGVGIALVAGFAHFALGMSWGAAILIGALLAPTDPVLATDVQVRHPGDNDRLRFGLTAEAGLNDGTAFPFVMLGLGLLGVHDIGGGGRWLALDVVWASVAGVALGAALGSGVARLVFALRRQRRETVFMDDFIGLGLIALTNGLALAISAYAFLAVFAAAVALRQTEQHLMARHRDELPVSVARASSLAERSMHFNEQLERIGEVVLLLLLGGSLFANSWTWEAVMVAAFVFFVARPVGVYVGLTGVDLPGRTRHYMAWFGVRGIGSLYYLMYAIVHGLDKVIALQILSITLIVVTLSIIVHGVSVRPLMRRYAPPA</sequence>
<feature type="transmembrane region" description="Helical" evidence="9">
    <location>
        <begin position="381"/>
        <end position="403"/>
    </location>
</feature>
<keyword evidence="5 9" id="KW-0812">Transmembrane</keyword>
<reference evidence="11 12" key="1">
    <citation type="submission" date="2020-02" db="EMBL/GenBank/DDBJ databases">
        <title>Nitrogenibacter mangrovi gen. nov., sp. nov. isolated from mangrove sediment, a denitrifying betaproteobacterium.</title>
        <authorList>
            <person name="Liao H."/>
            <person name="Tian Y."/>
        </authorList>
    </citation>
    <scope>NUCLEOTIDE SEQUENCE [LARGE SCALE GENOMIC DNA]</scope>
    <source>
        <strain evidence="11 12">M9-3-2</strain>
    </source>
</reference>
<feature type="transmembrane region" description="Helical" evidence="9">
    <location>
        <begin position="300"/>
        <end position="317"/>
    </location>
</feature>
<comment type="subcellular location">
    <subcellularLocation>
        <location evidence="1">Cell membrane</location>
        <topology evidence="1">Multi-pass membrane protein</topology>
    </subcellularLocation>
</comment>
<dbReference type="GO" id="GO:0015297">
    <property type="term" value="F:antiporter activity"/>
    <property type="evidence" value="ECO:0007669"/>
    <property type="project" value="UniProtKB-KW"/>
</dbReference>
<evidence type="ECO:0000256" key="1">
    <source>
        <dbReference type="ARBA" id="ARBA00004651"/>
    </source>
</evidence>
<evidence type="ECO:0000256" key="6">
    <source>
        <dbReference type="ARBA" id="ARBA00022989"/>
    </source>
</evidence>
<keyword evidence="12" id="KW-1185">Reference proteome</keyword>
<keyword evidence="4" id="KW-1003">Cell membrane</keyword>
<gene>
    <name evidence="11" type="ORF">G3580_07345</name>
</gene>
<dbReference type="InterPro" id="IPR038770">
    <property type="entry name" value="Na+/solute_symporter_sf"/>
</dbReference>
<dbReference type="InterPro" id="IPR006153">
    <property type="entry name" value="Cation/H_exchanger_TM"/>
</dbReference>
<evidence type="ECO:0000256" key="7">
    <source>
        <dbReference type="ARBA" id="ARBA00023065"/>
    </source>
</evidence>
<evidence type="ECO:0000256" key="5">
    <source>
        <dbReference type="ARBA" id="ARBA00022692"/>
    </source>
</evidence>
<name>A0A6C1B5G5_9RHOO</name>
<evidence type="ECO:0000256" key="9">
    <source>
        <dbReference type="SAM" id="Phobius"/>
    </source>
</evidence>
<feature type="transmembrane region" description="Helical" evidence="9">
    <location>
        <begin position="58"/>
        <end position="77"/>
    </location>
</feature>